<name>A0A9P7RPM9_9AGAR</name>
<dbReference type="KEGG" id="more:E1B28_013467"/>
<dbReference type="EMBL" id="CM032189">
    <property type="protein sequence ID" value="KAG7087506.1"/>
    <property type="molecule type" value="Genomic_DNA"/>
</dbReference>
<accession>A0A9P7RPM9</accession>
<organism evidence="1 2">
    <name type="scientific">Marasmius oreades</name>
    <name type="common">fairy-ring Marasmius</name>
    <dbReference type="NCBI Taxonomy" id="181124"/>
    <lineage>
        <taxon>Eukaryota</taxon>
        <taxon>Fungi</taxon>
        <taxon>Dikarya</taxon>
        <taxon>Basidiomycota</taxon>
        <taxon>Agaricomycotina</taxon>
        <taxon>Agaricomycetes</taxon>
        <taxon>Agaricomycetidae</taxon>
        <taxon>Agaricales</taxon>
        <taxon>Marasmiineae</taxon>
        <taxon>Marasmiaceae</taxon>
        <taxon>Marasmius</taxon>
    </lineage>
</organism>
<comment type="caution">
    <text evidence="1">The sequence shown here is derived from an EMBL/GenBank/DDBJ whole genome shotgun (WGS) entry which is preliminary data.</text>
</comment>
<evidence type="ECO:0000313" key="2">
    <source>
        <dbReference type="Proteomes" id="UP001049176"/>
    </source>
</evidence>
<gene>
    <name evidence="1" type="ORF">E1B28_013467</name>
</gene>
<dbReference type="RefSeq" id="XP_043003977.1">
    <property type="nucleotide sequence ID" value="XM_043158626.1"/>
</dbReference>
<dbReference type="Proteomes" id="UP001049176">
    <property type="component" value="Chromosome 9"/>
</dbReference>
<proteinExistence type="predicted"/>
<protein>
    <submittedName>
        <fullName evidence="1">Uncharacterized protein</fullName>
    </submittedName>
</protein>
<sequence length="222" mass="25265">MPLQCRMHIWSFLPNDFIQLSIRDFPPLKSEVFDAFDMEMINLDHAGEDFEEMWNVLSFDNKLACVEGWFGAMVHFLRCMDTILKRATGSVEVLVSPDFYFVISQTVEAIQLARDEPPFRQFMLKPVFASILAIHDLWSRSPDLTAIVDDLWIRHWKDHSPPSSFAVFQELDSIQDPVVASKNTCWYKNGFPPPPSRLPSPPMPFVLSSSPVAPTASSTSPT</sequence>
<keyword evidence="2" id="KW-1185">Reference proteome</keyword>
<dbReference type="AlphaFoldDB" id="A0A9P7RPM9"/>
<reference evidence="1" key="1">
    <citation type="journal article" date="2021" name="Genome Biol. Evol.">
        <title>The assembled and annotated genome of the fairy-ring fungus Marasmius oreades.</title>
        <authorList>
            <person name="Hiltunen M."/>
            <person name="Ament-Velasquez S.L."/>
            <person name="Johannesson H."/>
        </authorList>
    </citation>
    <scope>NUCLEOTIDE SEQUENCE</scope>
    <source>
        <strain evidence="1">03SP1</strain>
    </source>
</reference>
<dbReference type="GeneID" id="66082542"/>
<evidence type="ECO:0000313" key="1">
    <source>
        <dbReference type="EMBL" id="KAG7087506.1"/>
    </source>
</evidence>